<dbReference type="SUPFAM" id="SSF48452">
    <property type="entry name" value="TPR-like"/>
    <property type="match status" value="1"/>
</dbReference>
<dbReference type="PANTHER" id="PTHR45138:SF9">
    <property type="entry name" value="DIGUANYLATE CYCLASE DGCM-RELATED"/>
    <property type="match status" value="1"/>
</dbReference>
<evidence type="ECO:0000313" key="3">
    <source>
        <dbReference type="Proteomes" id="UP000659496"/>
    </source>
</evidence>
<dbReference type="PANTHER" id="PTHR45138">
    <property type="entry name" value="REGULATORY COMPONENTS OF SENSORY TRANSDUCTION SYSTEM"/>
    <property type="match status" value="1"/>
</dbReference>
<feature type="domain" description="GGDEF" evidence="1">
    <location>
        <begin position="335"/>
        <end position="467"/>
    </location>
</feature>
<comment type="caution">
    <text evidence="2">The sequence shown here is derived from an EMBL/GenBank/DDBJ whole genome shotgun (WGS) entry which is preliminary data.</text>
</comment>
<protein>
    <submittedName>
        <fullName evidence="2">GGDEF domain-containing protein</fullName>
    </submittedName>
</protein>
<dbReference type="Gene3D" id="1.25.40.10">
    <property type="entry name" value="Tetratricopeptide repeat domain"/>
    <property type="match status" value="1"/>
</dbReference>
<dbReference type="EMBL" id="JACSQY010000012">
    <property type="protein sequence ID" value="MBD7909392.1"/>
    <property type="molecule type" value="Genomic_DNA"/>
</dbReference>
<dbReference type="PROSITE" id="PS50887">
    <property type="entry name" value="GGDEF"/>
    <property type="match status" value="1"/>
</dbReference>
<accession>A0ABR8PMI0</accession>
<dbReference type="SUPFAM" id="SSF55073">
    <property type="entry name" value="Nucleotide cyclase"/>
    <property type="match status" value="1"/>
</dbReference>
<dbReference type="Pfam" id="PF00990">
    <property type="entry name" value="GGDEF"/>
    <property type="match status" value="1"/>
</dbReference>
<proteinExistence type="predicted"/>
<dbReference type="RefSeq" id="WP_191691532.1">
    <property type="nucleotide sequence ID" value="NZ_JACSQY010000012.1"/>
</dbReference>
<dbReference type="InterPro" id="IPR000160">
    <property type="entry name" value="GGDEF_dom"/>
</dbReference>
<dbReference type="InterPro" id="IPR011990">
    <property type="entry name" value="TPR-like_helical_dom_sf"/>
</dbReference>
<dbReference type="CDD" id="cd01949">
    <property type="entry name" value="GGDEF"/>
    <property type="match status" value="1"/>
</dbReference>
<dbReference type="InterPro" id="IPR043128">
    <property type="entry name" value="Rev_trsase/Diguanyl_cyclase"/>
</dbReference>
<dbReference type="NCBIfam" id="TIGR00254">
    <property type="entry name" value="GGDEF"/>
    <property type="match status" value="1"/>
</dbReference>
<sequence>MSEHIQNLQESIKSLRNHGRYDEMIEACYQLLQVATDLEDRQLQMDAYANFALGFYKIGDIKDAFSYIEKHSMLCEIYGDQEDEMDSNHIFFLLYEYTGNFKKAKQVLENSIALATELENYAIVSENCSELSAVLSRMGNYEEALAIGRQGANIAAQHEPYCPFLLVKAILAVAQALLGKSDLEAVDSLLQTIVRDQVLKDYAKEKTKCYWLLAHLQRLQEKPKEALVSLAIAQESAKEANSFKQQKEIQEVQIELYRELKDFEKGFEVQEQHIQLLKEIHRHDSENTAMKLEMKVKLQELERQANTDFLTEVLSRRALEETANDWLVHAASSEENIVCIAFDIDNLKNLNDTYGHTFGDQIIRRIAQECNDLLRRSDITGRVGGDEFVSILRGITIEDGRKKAQQMLDAITQLSIEHNGEKIPLTLSIGVSENDYGSIKEYTTLYHEADIALYRAKNNGKNRVCTF</sequence>
<reference evidence="2 3" key="1">
    <citation type="submission" date="2020-08" db="EMBL/GenBank/DDBJ databases">
        <title>A Genomic Blueprint of the Chicken Gut Microbiome.</title>
        <authorList>
            <person name="Gilroy R."/>
            <person name="Ravi A."/>
            <person name="Getino M."/>
            <person name="Pursley I."/>
            <person name="Horton D.L."/>
            <person name="Alikhan N.-F."/>
            <person name="Baker D."/>
            <person name="Gharbi K."/>
            <person name="Hall N."/>
            <person name="Watson M."/>
            <person name="Adriaenssens E.M."/>
            <person name="Foster-Nyarko E."/>
            <person name="Jarju S."/>
            <person name="Secka A."/>
            <person name="Antonio M."/>
            <person name="Oren A."/>
            <person name="Chaudhuri R."/>
            <person name="La Ragione R.M."/>
            <person name="Hildebrand F."/>
            <person name="Pallen M.J."/>
        </authorList>
    </citation>
    <scope>NUCLEOTIDE SEQUENCE [LARGE SCALE GENOMIC DNA]</scope>
    <source>
        <strain evidence="2 3">Sa3CUA8</strain>
    </source>
</reference>
<dbReference type="InterPro" id="IPR029787">
    <property type="entry name" value="Nucleotide_cyclase"/>
</dbReference>
<evidence type="ECO:0000259" key="1">
    <source>
        <dbReference type="PROSITE" id="PS50887"/>
    </source>
</evidence>
<name>A0ABR8PMI0_9BACL</name>
<organism evidence="2 3">
    <name type="scientific">Sporosarcina gallistercoris</name>
    <dbReference type="NCBI Taxonomy" id="2762245"/>
    <lineage>
        <taxon>Bacteria</taxon>
        <taxon>Bacillati</taxon>
        <taxon>Bacillota</taxon>
        <taxon>Bacilli</taxon>
        <taxon>Bacillales</taxon>
        <taxon>Caryophanaceae</taxon>
        <taxon>Sporosarcina</taxon>
    </lineage>
</organism>
<keyword evidence="3" id="KW-1185">Reference proteome</keyword>
<dbReference type="Proteomes" id="UP000659496">
    <property type="component" value="Unassembled WGS sequence"/>
</dbReference>
<gene>
    <name evidence="2" type="ORF">H9659_13730</name>
</gene>
<evidence type="ECO:0000313" key="2">
    <source>
        <dbReference type="EMBL" id="MBD7909392.1"/>
    </source>
</evidence>
<dbReference type="SMART" id="SM00267">
    <property type="entry name" value="GGDEF"/>
    <property type="match status" value="1"/>
</dbReference>
<dbReference type="Gene3D" id="3.30.70.270">
    <property type="match status" value="1"/>
</dbReference>
<dbReference type="InterPro" id="IPR050469">
    <property type="entry name" value="Diguanylate_Cyclase"/>
</dbReference>